<name>A0ABW0R1I4_9BACL</name>
<evidence type="ECO:0000313" key="3">
    <source>
        <dbReference type="Proteomes" id="UP001596108"/>
    </source>
</evidence>
<evidence type="ECO:0008006" key="4">
    <source>
        <dbReference type="Google" id="ProtNLM"/>
    </source>
</evidence>
<dbReference type="Proteomes" id="UP001596108">
    <property type="component" value="Unassembled WGS sequence"/>
</dbReference>
<comment type="caution">
    <text evidence="2">The sequence shown here is derived from an EMBL/GenBank/DDBJ whole genome shotgun (WGS) entry which is preliminary data.</text>
</comment>
<reference evidence="3" key="1">
    <citation type="journal article" date="2019" name="Int. J. Syst. Evol. Microbiol.">
        <title>The Global Catalogue of Microorganisms (GCM) 10K type strain sequencing project: providing services to taxonomists for standard genome sequencing and annotation.</title>
        <authorList>
            <consortium name="The Broad Institute Genomics Platform"/>
            <consortium name="The Broad Institute Genome Sequencing Center for Infectious Disease"/>
            <person name="Wu L."/>
            <person name="Ma J."/>
        </authorList>
    </citation>
    <scope>NUCLEOTIDE SEQUENCE [LARGE SCALE GENOMIC DNA]</scope>
    <source>
        <strain evidence="3">CGMCC 1.18578</strain>
    </source>
</reference>
<evidence type="ECO:0000313" key="2">
    <source>
        <dbReference type="EMBL" id="MFC5530883.1"/>
    </source>
</evidence>
<accession>A0ABW0R1I4</accession>
<sequence length="416" mass="46643">MSCEANQAVRPDAPPSFVHLRRLTDDTGMLEHAQGRIPRRKEGYTADDNARALWTVTEWLNLDGYGEAKMPESDRTELMRLADTYIAYLLWSQHDNGWIHNNIAYDRTPEHEERSHDCQGRTIWACADAWVRLAQPARATARFLIERAMPTLGHIDSHRGQAFAMAACAHLLDASDCGVVSLPSDVRSELQHHMLRFEAVLTRAFDHFDDGRWRWFEPAMTYGNGVLPWAMLRTYRYTRRSGTLAIGLESLVFLLERMTAEGGWLRPIGNESWCTHDRSSRWDQQPLEMFKLALALEEAALIAQPPSRGLGEALVGASSAATGIEGNPAHAHPPGNGGEKGPRENGFYPLGDASTHYRAIRDLCRDWYYGNNDLRAPLVDPSDGSCCDGLTRYGPNLNCGAEATISYLMTEALCRR</sequence>
<feature type="region of interest" description="Disordered" evidence="1">
    <location>
        <begin position="324"/>
        <end position="345"/>
    </location>
</feature>
<organism evidence="2 3">
    <name type="scientific">Cohnella yongneupensis</name>
    <dbReference type="NCBI Taxonomy" id="425006"/>
    <lineage>
        <taxon>Bacteria</taxon>
        <taxon>Bacillati</taxon>
        <taxon>Bacillota</taxon>
        <taxon>Bacilli</taxon>
        <taxon>Bacillales</taxon>
        <taxon>Paenibacillaceae</taxon>
        <taxon>Cohnella</taxon>
    </lineage>
</organism>
<dbReference type="EMBL" id="JBHSNC010000048">
    <property type="protein sequence ID" value="MFC5530883.1"/>
    <property type="molecule type" value="Genomic_DNA"/>
</dbReference>
<protein>
    <recommendedName>
        <fullName evidence="4">Glycosyltransferase</fullName>
    </recommendedName>
</protein>
<dbReference type="RefSeq" id="WP_378112825.1">
    <property type="nucleotide sequence ID" value="NZ_JBHSNC010000048.1"/>
</dbReference>
<proteinExistence type="predicted"/>
<evidence type="ECO:0000256" key="1">
    <source>
        <dbReference type="SAM" id="MobiDB-lite"/>
    </source>
</evidence>
<gene>
    <name evidence="2" type="ORF">ACFPQ4_15750</name>
</gene>
<keyword evidence="3" id="KW-1185">Reference proteome</keyword>